<dbReference type="RefSeq" id="WP_145248005.1">
    <property type="nucleotide sequence ID" value="NZ_CP036278.1"/>
</dbReference>
<protein>
    <submittedName>
        <fullName evidence="1">Flagellin N-methylase</fullName>
    </submittedName>
</protein>
<dbReference type="Proteomes" id="UP000315750">
    <property type="component" value="Chromosome"/>
</dbReference>
<dbReference type="GO" id="GO:0008168">
    <property type="term" value="F:methyltransferase activity"/>
    <property type="evidence" value="ECO:0007669"/>
    <property type="project" value="UniProtKB-KW"/>
</dbReference>
<sequence length="144" mass="16706">MSKKKQSEKQPWYADGLRFKCTGCGDCCTGAPGYVWVNKEEMAQMAELVGVELEEFEQQFVRKVGVRRSLVEYDNGDCVFFDNKSRQCQVYTARPRQCRTWPFWDSNLRTPEAWDETCETCPGSGRGKLYDIDHIEAERAKIRV</sequence>
<reference evidence="1 2" key="1">
    <citation type="submission" date="2019-02" db="EMBL/GenBank/DDBJ databases">
        <title>Deep-cultivation of Planctomycetes and their phenomic and genomic characterization uncovers novel biology.</title>
        <authorList>
            <person name="Wiegand S."/>
            <person name="Jogler M."/>
            <person name="Boedeker C."/>
            <person name="Pinto D."/>
            <person name="Vollmers J."/>
            <person name="Rivas-Marin E."/>
            <person name="Kohn T."/>
            <person name="Peeters S.H."/>
            <person name="Heuer A."/>
            <person name="Rast P."/>
            <person name="Oberbeckmann S."/>
            <person name="Bunk B."/>
            <person name="Jeske O."/>
            <person name="Meyerdierks A."/>
            <person name="Storesund J.E."/>
            <person name="Kallscheuer N."/>
            <person name="Luecker S."/>
            <person name="Lage O.M."/>
            <person name="Pohl T."/>
            <person name="Merkel B.J."/>
            <person name="Hornburger P."/>
            <person name="Mueller R.-W."/>
            <person name="Bruemmer F."/>
            <person name="Labrenz M."/>
            <person name="Spormann A.M."/>
            <person name="Op den Camp H."/>
            <person name="Overmann J."/>
            <person name="Amann R."/>
            <person name="Jetten M.S.M."/>
            <person name="Mascher T."/>
            <person name="Medema M.H."/>
            <person name="Devos D.P."/>
            <person name="Kaster A.-K."/>
            <person name="Ovreas L."/>
            <person name="Rohde M."/>
            <person name="Galperin M.Y."/>
            <person name="Jogler C."/>
        </authorList>
    </citation>
    <scope>NUCLEOTIDE SEQUENCE [LARGE SCALE GENOMIC DNA]</scope>
    <source>
        <strain evidence="1 2">Pan181</strain>
    </source>
</reference>
<dbReference type="EMBL" id="CP036278">
    <property type="protein sequence ID" value="QDU57083.1"/>
    <property type="molecule type" value="Genomic_DNA"/>
</dbReference>
<evidence type="ECO:0000313" key="2">
    <source>
        <dbReference type="Proteomes" id="UP000315750"/>
    </source>
</evidence>
<dbReference type="GO" id="GO:0032259">
    <property type="term" value="P:methylation"/>
    <property type="evidence" value="ECO:0007669"/>
    <property type="project" value="UniProtKB-KW"/>
</dbReference>
<name>A0A518AQV1_9BACT</name>
<dbReference type="OrthoDB" id="9810361at2"/>
<keyword evidence="1" id="KW-0489">Methyltransferase</keyword>
<dbReference type="InterPro" id="IPR005358">
    <property type="entry name" value="Puta_zinc/iron-chelating_dom"/>
</dbReference>
<dbReference type="PANTHER" id="PTHR35866">
    <property type="entry name" value="PUTATIVE-RELATED"/>
    <property type="match status" value="1"/>
</dbReference>
<keyword evidence="1" id="KW-0969">Cilium</keyword>
<keyword evidence="1" id="KW-0282">Flagellum</keyword>
<dbReference type="KEGG" id="amuc:Pan181_32970"/>
<dbReference type="AlphaFoldDB" id="A0A518AQV1"/>
<keyword evidence="1" id="KW-0966">Cell projection</keyword>
<proteinExistence type="predicted"/>
<keyword evidence="1" id="KW-0808">Transferase</keyword>
<organism evidence="1 2">
    <name type="scientific">Aeoliella mucimassa</name>
    <dbReference type="NCBI Taxonomy" id="2527972"/>
    <lineage>
        <taxon>Bacteria</taxon>
        <taxon>Pseudomonadati</taxon>
        <taxon>Planctomycetota</taxon>
        <taxon>Planctomycetia</taxon>
        <taxon>Pirellulales</taxon>
        <taxon>Lacipirellulaceae</taxon>
        <taxon>Aeoliella</taxon>
    </lineage>
</organism>
<keyword evidence="2" id="KW-1185">Reference proteome</keyword>
<dbReference type="PANTHER" id="PTHR35866:SF1">
    <property type="entry name" value="YKGJ FAMILY CYSTEINE CLUSTER PROTEIN"/>
    <property type="match status" value="1"/>
</dbReference>
<dbReference type="Pfam" id="PF03692">
    <property type="entry name" value="CxxCxxCC"/>
    <property type="match status" value="1"/>
</dbReference>
<accession>A0A518AQV1</accession>
<gene>
    <name evidence="1" type="ORF">Pan181_32970</name>
</gene>
<evidence type="ECO:0000313" key="1">
    <source>
        <dbReference type="EMBL" id="QDU57083.1"/>
    </source>
</evidence>